<organism evidence="1 2">
    <name type="scientific">Nipponia nippon</name>
    <name type="common">Crested ibis</name>
    <name type="synonym">Ibis nippon</name>
    <dbReference type="NCBI Taxonomy" id="128390"/>
    <lineage>
        <taxon>Eukaryota</taxon>
        <taxon>Metazoa</taxon>
        <taxon>Chordata</taxon>
        <taxon>Craniata</taxon>
        <taxon>Vertebrata</taxon>
        <taxon>Euteleostomi</taxon>
        <taxon>Archelosauria</taxon>
        <taxon>Archosauria</taxon>
        <taxon>Dinosauria</taxon>
        <taxon>Saurischia</taxon>
        <taxon>Theropoda</taxon>
        <taxon>Coelurosauria</taxon>
        <taxon>Aves</taxon>
        <taxon>Neognathae</taxon>
        <taxon>Neoaves</taxon>
        <taxon>Aequornithes</taxon>
        <taxon>Pelecaniformes</taxon>
        <taxon>Threskiornithidae</taxon>
        <taxon>Nipponia</taxon>
    </lineage>
</organism>
<feature type="non-terminal residue" evidence="1">
    <location>
        <position position="1"/>
    </location>
</feature>
<gene>
    <name evidence="1" type="ORF">Y956_09794</name>
</gene>
<sequence length="55" mass="6442">NGSKLKEGRCRLDMRKKFFTMRVVRHWNRLPREVVDAPSLEVFKARLDGALSNLV</sequence>
<name>A0A091VHQ9_NIPNI</name>
<dbReference type="Proteomes" id="UP000053283">
    <property type="component" value="Unassembled WGS sequence"/>
</dbReference>
<accession>A0A091VHQ9</accession>
<feature type="non-terminal residue" evidence="1">
    <location>
        <position position="55"/>
    </location>
</feature>
<dbReference type="AlphaFoldDB" id="A0A091VHQ9"/>
<protein>
    <recommendedName>
        <fullName evidence="3">Nidogen G2 beta-barrel domain-containing protein</fullName>
    </recommendedName>
</protein>
<evidence type="ECO:0008006" key="3">
    <source>
        <dbReference type="Google" id="ProtNLM"/>
    </source>
</evidence>
<dbReference type="EMBL" id="KL411013">
    <property type="protein sequence ID" value="KFR02654.1"/>
    <property type="molecule type" value="Genomic_DNA"/>
</dbReference>
<keyword evidence="2" id="KW-1185">Reference proteome</keyword>
<reference evidence="1 2" key="1">
    <citation type="submission" date="2014-04" db="EMBL/GenBank/DDBJ databases">
        <title>Genome evolution of avian class.</title>
        <authorList>
            <person name="Zhang G."/>
            <person name="Li C."/>
        </authorList>
    </citation>
    <scope>NUCLEOTIDE SEQUENCE [LARGE SCALE GENOMIC DNA]</scope>
    <source>
        <strain evidence="1">BGI_Y956</strain>
    </source>
</reference>
<evidence type="ECO:0000313" key="1">
    <source>
        <dbReference type="EMBL" id="KFR02654.1"/>
    </source>
</evidence>
<evidence type="ECO:0000313" key="2">
    <source>
        <dbReference type="Proteomes" id="UP000053283"/>
    </source>
</evidence>
<proteinExistence type="predicted"/>